<proteinExistence type="predicted"/>
<keyword evidence="1" id="KW-0812">Transmembrane</keyword>
<dbReference type="Pfam" id="PF09335">
    <property type="entry name" value="VTT_dom"/>
    <property type="match status" value="1"/>
</dbReference>
<dbReference type="Proteomes" id="UP001607157">
    <property type="component" value="Unassembled WGS sequence"/>
</dbReference>
<organism evidence="3 4">
    <name type="scientific">Roseovarius aquimarinus</name>
    <dbReference type="NCBI Taxonomy" id="1229156"/>
    <lineage>
        <taxon>Bacteria</taxon>
        <taxon>Pseudomonadati</taxon>
        <taxon>Pseudomonadota</taxon>
        <taxon>Alphaproteobacteria</taxon>
        <taxon>Rhodobacterales</taxon>
        <taxon>Roseobacteraceae</taxon>
        <taxon>Roseovarius</taxon>
    </lineage>
</organism>
<evidence type="ECO:0000256" key="1">
    <source>
        <dbReference type="SAM" id="Phobius"/>
    </source>
</evidence>
<dbReference type="InterPro" id="IPR051311">
    <property type="entry name" value="DedA_domain"/>
</dbReference>
<dbReference type="RefSeq" id="WP_377172082.1">
    <property type="nucleotide sequence ID" value="NZ_JBHTJC010000003.1"/>
</dbReference>
<feature type="transmembrane region" description="Helical" evidence="1">
    <location>
        <begin position="121"/>
        <end position="142"/>
    </location>
</feature>
<dbReference type="PANTHER" id="PTHR42709">
    <property type="entry name" value="ALKALINE PHOSPHATASE LIKE PROTEIN"/>
    <property type="match status" value="1"/>
</dbReference>
<reference evidence="3 4" key="1">
    <citation type="submission" date="2024-10" db="EMBL/GenBank/DDBJ databases">
        <authorList>
            <person name="Yang X.-N."/>
        </authorList>
    </citation>
    <scope>NUCLEOTIDE SEQUENCE [LARGE SCALE GENOMIC DNA]</scope>
    <source>
        <strain evidence="3 4">CAU 1059</strain>
    </source>
</reference>
<dbReference type="EMBL" id="JBIHMM010000003">
    <property type="protein sequence ID" value="MFH0254690.1"/>
    <property type="molecule type" value="Genomic_DNA"/>
</dbReference>
<name>A0ABW7I922_9RHOB</name>
<evidence type="ECO:0000313" key="4">
    <source>
        <dbReference type="Proteomes" id="UP001607157"/>
    </source>
</evidence>
<dbReference type="InterPro" id="IPR032816">
    <property type="entry name" value="VTT_dom"/>
</dbReference>
<gene>
    <name evidence="3" type="ORF">ACGRVM_12365</name>
</gene>
<accession>A0ABW7I922</accession>
<evidence type="ECO:0000259" key="2">
    <source>
        <dbReference type="Pfam" id="PF09335"/>
    </source>
</evidence>
<feature type="domain" description="VTT" evidence="2">
    <location>
        <begin position="54"/>
        <end position="152"/>
    </location>
</feature>
<keyword evidence="1" id="KW-1133">Transmembrane helix</keyword>
<comment type="caution">
    <text evidence="3">The sequence shown here is derived from an EMBL/GenBank/DDBJ whole genome shotgun (WGS) entry which is preliminary data.</text>
</comment>
<feature type="transmembrane region" description="Helical" evidence="1">
    <location>
        <begin position="171"/>
        <end position="190"/>
    </location>
</feature>
<sequence length="194" mass="21045">MTKDTKPGWTHRLAQNRVGLGLLSFGESTVVPIPLEAIAVPLMVGHPRRALRIALVIWLGCLAGASLFYFVGLWLADPVVKPALEYLGLSDTYRTMTDRLSEDGLFWSVFLVSLLPAPMQLATLGAGALGGNFLTFLAAIVLSRGLRYFGMAILAQFVGERIAHLNIPKRYLVPGLFAVLVLGWGLSKLWTGAP</sequence>
<dbReference type="PANTHER" id="PTHR42709:SF11">
    <property type="entry name" value="DEDA FAMILY PROTEIN"/>
    <property type="match status" value="1"/>
</dbReference>
<keyword evidence="4" id="KW-1185">Reference proteome</keyword>
<feature type="transmembrane region" description="Helical" evidence="1">
    <location>
        <begin position="53"/>
        <end position="76"/>
    </location>
</feature>
<keyword evidence="1" id="KW-0472">Membrane</keyword>
<evidence type="ECO:0000313" key="3">
    <source>
        <dbReference type="EMBL" id="MFH0254690.1"/>
    </source>
</evidence>
<protein>
    <submittedName>
        <fullName evidence="3">YqaA family protein</fullName>
    </submittedName>
</protein>